<organism evidence="3 4">
    <name type="scientific">Steinernema glaseri</name>
    <dbReference type="NCBI Taxonomy" id="37863"/>
    <lineage>
        <taxon>Eukaryota</taxon>
        <taxon>Metazoa</taxon>
        <taxon>Ecdysozoa</taxon>
        <taxon>Nematoda</taxon>
        <taxon>Chromadorea</taxon>
        <taxon>Rhabditida</taxon>
        <taxon>Tylenchina</taxon>
        <taxon>Panagrolaimomorpha</taxon>
        <taxon>Strongyloidoidea</taxon>
        <taxon>Steinernematidae</taxon>
        <taxon>Steinernema</taxon>
    </lineage>
</organism>
<keyword evidence="3" id="KW-1185">Reference proteome</keyword>
<feature type="chain" id="PRO_5009314027" evidence="2">
    <location>
        <begin position="19"/>
        <end position="95"/>
    </location>
</feature>
<feature type="signal peptide" evidence="2">
    <location>
        <begin position="1"/>
        <end position="18"/>
    </location>
</feature>
<dbReference type="Proteomes" id="UP000095287">
    <property type="component" value="Unplaced"/>
</dbReference>
<sequence>MNVLKCIPFQLLTTLLCGLNMLSCNMQPRLYFCLIDWQPHPIGPRRPFLTRLPSRGDRSESKVRDRARRREEIKGTTAEDGGRGCPTLSYYSISR</sequence>
<feature type="region of interest" description="Disordered" evidence="1">
    <location>
        <begin position="48"/>
        <end position="83"/>
    </location>
</feature>
<dbReference type="AlphaFoldDB" id="A0A1I7ZXJ2"/>
<accession>A0A1I7ZXJ2</accession>
<dbReference type="WBParaSite" id="L893_g30739.t1">
    <property type="protein sequence ID" value="L893_g30739.t1"/>
    <property type="gene ID" value="L893_g30739"/>
</dbReference>
<reference evidence="4" key="1">
    <citation type="submission" date="2016-11" db="UniProtKB">
        <authorList>
            <consortium name="WormBaseParasite"/>
        </authorList>
    </citation>
    <scope>IDENTIFICATION</scope>
</reference>
<feature type="compositionally biased region" description="Basic and acidic residues" evidence="1">
    <location>
        <begin position="54"/>
        <end position="74"/>
    </location>
</feature>
<protein>
    <submittedName>
        <fullName evidence="4">Secreted protein</fullName>
    </submittedName>
</protein>
<evidence type="ECO:0000313" key="3">
    <source>
        <dbReference type="Proteomes" id="UP000095287"/>
    </source>
</evidence>
<evidence type="ECO:0000256" key="2">
    <source>
        <dbReference type="SAM" id="SignalP"/>
    </source>
</evidence>
<proteinExistence type="predicted"/>
<name>A0A1I7ZXJ2_9BILA</name>
<keyword evidence="2" id="KW-0732">Signal</keyword>
<evidence type="ECO:0000256" key="1">
    <source>
        <dbReference type="SAM" id="MobiDB-lite"/>
    </source>
</evidence>
<evidence type="ECO:0000313" key="4">
    <source>
        <dbReference type="WBParaSite" id="L893_g30739.t1"/>
    </source>
</evidence>